<feature type="domain" description="Integrase catalytic" evidence="3">
    <location>
        <begin position="1"/>
        <end position="64"/>
    </location>
</feature>
<dbReference type="InterPro" id="IPR001584">
    <property type="entry name" value="Integrase_cat-core"/>
</dbReference>
<sequence length="736" mass="83834">MNGVSERAIRTLKEMARTMLAGANLQDREEFWGEAVATATYTRNLSPSHAFDGKVPLIGLYPNLTPRYDHLKPFGCLAYVLVPPAQRSAWQSRTRRSLFMGYIHNTTKVWKVYDIEAKRTFNSGQVIFDEEQFPGIPVESQNLQCHPSWQIDGPRAVANIVQASFHDLHVEVTEKEPELLSFKICGIEPPHDYSVYNLMLPPRATALAARRSREDLSKGGAEPSSVKKPAGRLRVDVAGDPLDFHTAMQVDPVNWSRAIREEFSAHQKNQTYEVIPLPLDKTAIGCKWVFKTKYDAQGNMHHKARLVAKGYELTSVRLLLALAAWFQWEIEQLDVITAFLNPHLAEEIYMEPPEGMEVEDGKALRLFRTLYGLKQSPLEWYSDIDKKLITLGFRRSTEDSNIYISTHVQCILLLYVDDILLAGPQEYISQMKQELMKLYHMKDLGKMSLFLGMQIERHQNQIRIHQNRYVEKLLGRFGMSSSHGITTPLSVKIDLHESRENEKTLDFDDRKQYQAIVGGLMYLMTATRPDLAFTLSRLSKFNANPTTKHMEAAKHTLRYLKYTNDLGLVYGGRDTELYGYTDSDFAADVDNRRSTSGYAFLLNGACVHWQSKQQSLVARSTHQAEYIAMANASYETSYLRRLVADIHPGIHPTHPTTLYADNQSAITTAQSGRDVSPRSKYIDIRYHITREALANGILRLEYIRTTDMTADILTKALSRELHQKHTLSLGLRKGFA</sequence>
<dbReference type="InterPro" id="IPR036397">
    <property type="entry name" value="RNaseH_sf"/>
</dbReference>
<evidence type="ECO:0000313" key="4">
    <source>
        <dbReference type="EMBL" id="CRL30704.1"/>
    </source>
</evidence>
<proteinExistence type="predicted"/>
<dbReference type="GO" id="GO:0016740">
    <property type="term" value="F:transferase activity"/>
    <property type="evidence" value="ECO:0007669"/>
    <property type="project" value="UniProtKB-KW"/>
</dbReference>
<evidence type="ECO:0000256" key="2">
    <source>
        <dbReference type="SAM" id="MobiDB-lite"/>
    </source>
</evidence>
<dbReference type="InterPro" id="IPR057670">
    <property type="entry name" value="SH3_retrovirus"/>
</dbReference>
<feature type="region of interest" description="Disordered" evidence="2">
    <location>
        <begin position="210"/>
        <end position="229"/>
    </location>
</feature>
<dbReference type="SUPFAM" id="SSF53098">
    <property type="entry name" value="Ribonuclease H-like"/>
    <property type="match status" value="1"/>
</dbReference>
<dbReference type="STRING" id="1429867.A0A0G4PWD0"/>
<dbReference type="Gene3D" id="3.30.420.10">
    <property type="entry name" value="Ribonuclease H-like superfamily/Ribonuclease H"/>
    <property type="match status" value="1"/>
</dbReference>
<reference evidence="4 5" key="1">
    <citation type="journal article" date="2014" name="Nat. Commun.">
        <title>Multiple recent horizontal transfers of a large genomic region in cheese making fungi.</title>
        <authorList>
            <person name="Cheeseman K."/>
            <person name="Ropars J."/>
            <person name="Renault P."/>
            <person name="Dupont J."/>
            <person name="Gouzy J."/>
            <person name="Branca A."/>
            <person name="Abraham A.L."/>
            <person name="Ceppi M."/>
            <person name="Conseiller E."/>
            <person name="Debuchy R."/>
            <person name="Malagnac F."/>
            <person name="Goarin A."/>
            <person name="Silar P."/>
            <person name="Lacoste S."/>
            <person name="Sallet E."/>
            <person name="Bensimon A."/>
            <person name="Giraud T."/>
            <person name="Brygoo Y."/>
        </authorList>
    </citation>
    <scope>NUCLEOTIDE SEQUENCE [LARGE SCALE GENOMIC DNA]</scope>
    <source>
        <strain evidence="5">FM 013</strain>
    </source>
</reference>
<dbReference type="SUPFAM" id="SSF56672">
    <property type="entry name" value="DNA/RNA polymerases"/>
    <property type="match status" value="1"/>
</dbReference>
<protein>
    <submittedName>
        <fullName evidence="4">Polynucleotidyl transferase, ribonuclease H fold</fullName>
    </submittedName>
</protein>
<accession>A0A0G4PWD0</accession>
<evidence type="ECO:0000313" key="5">
    <source>
        <dbReference type="Proteomes" id="UP000053732"/>
    </source>
</evidence>
<keyword evidence="4" id="KW-0808">Transferase</keyword>
<dbReference type="PANTHER" id="PTHR11439:SF463">
    <property type="entry name" value="REVERSE TRANSCRIPTASE TY1_COPIA-TYPE DOMAIN-CONTAINING PROTEIN"/>
    <property type="match status" value="1"/>
</dbReference>
<dbReference type="AlphaFoldDB" id="A0A0G4PWD0"/>
<gene>
    <name evidence="4" type="ORF">PCAMFM013_S057g000026</name>
</gene>
<dbReference type="Pfam" id="PF25597">
    <property type="entry name" value="SH3_retrovirus"/>
    <property type="match status" value="1"/>
</dbReference>
<dbReference type="PROSITE" id="PS50994">
    <property type="entry name" value="INTEGRASE"/>
    <property type="match status" value="1"/>
</dbReference>
<dbReference type="PANTHER" id="PTHR11439">
    <property type="entry name" value="GAG-POL-RELATED RETROTRANSPOSON"/>
    <property type="match status" value="1"/>
</dbReference>
<dbReference type="InterPro" id="IPR043502">
    <property type="entry name" value="DNA/RNA_pol_sf"/>
</dbReference>
<dbReference type="InterPro" id="IPR013103">
    <property type="entry name" value="RVT_2"/>
</dbReference>
<organism evidence="4 5">
    <name type="scientific">Penicillium camemberti (strain FM 013)</name>
    <dbReference type="NCBI Taxonomy" id="1429867"/>
    <lineage>
        <taxon>Eukaryota</taxon>
        <taxon>Fungi</taxon>
        <taxon>Dikarya</taxon>
        <taxon>Ascomycota</taxon>
        <taxon>Pezizomycotina</taxon>
        <taxon>Eurotiomycetes</taxon>
        <taxon>Eurotiomycetidae</taxon>
        <taxon>Eurotiales</taxon>
        <taxon>Aspergillaceae</taxon>
        <taxon>Penicillium</taxon>
    </lineage>
</organism>
<dbReference type="Proteomes" id="UP000053732">
    <property type="component" value="Unassembled WGS sequence"/>
</dbReference>
<evidence type="ECO:0000256" key="1">
    <source>
        <dbReference type="ARBA" id="ARBA00022884"/>
    </source>
</evidence>
<name>A0A0G4PWD0_PENC3</name>
<keyword evidence="1" id="KW-0694">RNA-binding</keyword>
<evidence type="ECO:0000259" key="3">
    <source>
        <dbReference type="PROSITE" id="PS50994"/>
    </source>
</evidence>
<keyword evidence="5" id="KW-1185">Reference proteome</keyword>
<dbReference type="GO" id="GO:0003723">
    <property type="term" value="F:RNA binding"/>
    <property type="evidence" value="ECO:0007669"/>
    <property type="project" value="UniProtKB-KW"/>
</dbReference>
<dbReference type="GO" id="GO:0015074">
    <property type="term" value="P:DNA integration"/>
    <property type="evidence" value="ECO:0007669"/>
    <property type="project" value="InterPro"/>
</dbReference>
<dbReference type="Pfam" id="PF07727">
    <property type="entry name" value="RVT_2"/>
    <property type="match status" value="1"/>
</dbReference>
<dbReference type="CDD" id="cd09272">
    <property type="entry name" value="RNase_HI_RT_Ty1"/>
    <property type="match status" value="1"/>
</dbReference>
<dbReference type="GO" id="GO:0005634">
    <property type="term" value="C:nucleus"/>
    <property type="evidence" value="ECO:0007669"/>
    <property type="project" value="UniProtKB-ARBA"/>
</dbReference>
<dbReference type="EMBL" id="HG793190">
    <property type="protein sequence ID" value="CRL30704.1"/>
    <property type="molecule type" value="Genomic_DNA"/>
</dbReference>
<dbReference type="InterPro" id="IPR012337">
    <property type="entry name" value="RNaseH-like_sf"/>
</dbReference>